<comment type="caution">
    <text evidence="1">The sequence shown here is derived from an EMBL/GenBank/DDBJ whole genome shotgun (WGS) entry which is preliminary data.</text>
</comment>
<sequence length="81" mass="8628">MILADGLLYANDLSKWLTYKPTDPTGKFAGAWHSYTFNSCSSEACWNSTLAPVAVQVPLAAGEIGENTCGWNTWNGATGPS</sequence>
<keyword evidence="2" id="KW-1185">Reference proteome</keyword>
<dbReference type="Gene3D" id="3.20.20.80">
    <property type="entry name" value="Glycosidases"/>
    <property type="match status" value="1"/>
</dbReference>
<name>A0ABU0RY89_9ACTN</name>
<gene>
    <name evidence="1" type="ORF">QFZ49_006931</name>
</gene>
<organism evidence="1 2">
    <name type="scientific">Streptomyces turgidiscabies</name>
    <dbReference type="NCBI Taxonomy" id="85558"/>
    <lineage>
        <taxon>Bacteria</taxon>
        <taxon>Bacillati</taxon>
        <taxon>Actinomycetota</taxon>
        <taxon>Actinomycetes</taxon>
        <taxon>Kitasatosporales</taxon>
        <taxon>Streptomycetaceae</taxon>
        <taxon>Streptomyces</taxon>
    </lineage>
</organism>
<evidence type="ECO:0000313" key="2">
    <source>
        <dbReference type="Proteomes" id="UP001223072"/>
    </source>
</evidence>
<reference evidence="1 2" key="1">
    <citation type="submission" date="2023-07" db="EMBL/GenBank/DDBJ databases">
        <title>Comparative genomics of wheat-associated soil bacteria to identify genetic determinants of phenazine resistance.</title>
        <authorList>
            <person name="Mouncey N."/>
        </authorList>
    </citation>
    <scope>NUCLEOTIDE SEQUENCE [LARGE SCALE GENOMIC DNA]</scope>
    <source>
        <strain evidence="1 2">W2I16</strain>
    </source>
</reference>
<evidence type="ECO:0000313" key="1">
    <source>
        <dbReference type="EMBL" id="MDQ0936956.1"/>
    </source>
</evidence>
<dbReference type="EMBL" id="JAUSZS010000008">
    <property type="protein sequence ID" value="MDQ0936956.1"/>
    <property type="molecule type" value="Genomic_DNA"/>
</dbReference>
<accession>A0ABU0RY89</accession>
<protein>
    <submittedName>
        <fullName evidence="1">Uncharacterized protein</fullName>
    </submittedName>
</protein>
<proteinExistence type="predicted"/>
<dbReference type="Proteomes" id="UP001223072">
    <property type="component" value="Unassembled WGS sequence"/>
</dbReference>